<sequence>MGIPSEMRDFWANRREASLIPSPIEERKISNARHCTQEGLRAGFKAASIACVASAVPTAFFEAYASPVKEKRLEARFHLLKHFSIAWE</sequence>
<reference evidence="2" key="1">
    <citation type="submission" date="2013-01" db="EMBL/GenBank/DDBJ databases">
        <title>Draft Genome Sequence of a Mulberry Tree, Morus notabilis C.K. Schneid.</title>
        <authorList>
            <person name="He N."/>
            <person name="Zhao S."/>
        </authorList>
    </citation>
    <scope>NUCLEOTIDE SEQUENCE</scope>
</reference>
<gene>
    <name evidence="1" type="ORF">L484_005877</name>
</gene>
<protein>
    <recommendedName>
        <fullName evidence="3">Early nodulin-93</fullName>
    </recommendedName>
</protein>
<keyword evidence="2" id="KW-1185">Reference proteome</keyword>
<dbReference type="STRING" id="981085.W9QZB2"/>
<dbReference type="Pfam" id="PF03386">
    <property type="entry name" value="ENOD93"/>
    <property type="match status" value="1"/>
</dbReference>
<name>W9QZB2_9ROSA</name>
<evidence type="ECO:0000313" key="2">
    <source>
        <dbReference type="Proteomes" id="UP000030645"/>
    </source>
</evidence>
<proteinExistence type="predicted"/>
<dbReference type="Proteomes" id="UP000030645">
    <property type="component" value="Unassembled WGS sequence"/>
</dbReference>
<dbReference type="InterPro" id="IPR005050">
    <property type="entry name" value="Enod93"/>
</dbReference>
<organism evidence="1 2">
    <name type="scientific">Morus notabilis</name>
    <dbReference type="NCBI Taxonomy" id="981085"/>
    <lineage>
        <taxon>Eukaryota</taxon>
        <taxon>Viridiplantae</taxon>
        <taxon>Streptophyta</taxon>
        <taxon>Embryophyta</taxon>
        <taxon>Tracheophyta</taxon>
        <taxon>Spermatophyta</taxon>
        <taxon>Magnoliopsida</taxon>
        <taxon>eudicotyledons</taxon>
        <taxon>Gunneridae</taxon>
        <taxon>Pentapetalae</taxon>
        <taxon>rosids</taxon>
        <taxon>fabids</taxon>
        <taxon>Rosales</taxon>
        <taxon>Moraceae</taxon>
        <taxon>Moreae</taxon>
        <taxon>Morus</taxon>
    </lineage>
</organism>
<evidence type="ECO:0000313" key="1">
    <source>
        <dbReference type="EMBL" id="EXB60279.1"/>
    </source>
</evidence>
<dbReference type="EMBL" id="KE344394">
    <property type="protein sequence ID" value="EXB60279.1"/>
    <property type="molecule type" value="Genomic_DNA"/>
</dbReference>
<dbReference type="AlphaFoldDB" id="W9QZB2"/>
<evidence type="ECO:0008006" key="3">
    <source>
        <dbReference type="Google" id="ProtNLM"/>
    </source>
</evidence>
<accession>W9QZB2</accession>